<dbReference type="InterPro" id="IPR008927">
    <property type="entry name" value="6-PGluconate_DH-like_C_sf"/>
</dbReference>
<dbReference type="Proteomes" id="UP000239480">
    <property type="component" value="Unassembled WGS sequence"/>
</dbReference>
<dbReference type="PANTHER" id="PTHR43362">
    <property type="entry name" value="MANNITOL DEHYDROGENASE DSF1-RELATED"/>
    <property type="match status" value="1"/>
</dbReference>
<dbReference type="InterPro" id="IPR013118">
    <property type="entry name" value="Mannitol_DH_C"/>
</dbReference>
<dbReference type="RefSeq" id="WP_245924955.1">
    <property type="nucleotide sequence ID" value="NZ_PVTD01000003.1"/>
</dbReference>
<organism evidence="4 5">
    <name type="scientific">Aliiruegeria haliotis</name>
    <dbReference type="NCBI Taxonomy" id="1280846"/>
    <lineage>
        <taxon>Bacteria</taxon>
        <taxon>Pseudomonadati</taxon>
        <taxon>Pseudomonadota</taxon>
        <taxon>Alphaproteobacteria</taxon>
        <taxon>Rhodobacterales</taxon>
        <taxon>Roseobacteraceae</taxon>
        <taxon>Aliiruegeria</taxon>
    </lineage>
</organism>
<dbReference type="Pfam" id="PF08125">
    <property type="entry name" value="Mannitol_dh_C"/>
    <property type="match status" value="1"/>
</dbReference>
<dbReference type="Gene3D" id="1.10.1040.10">
    <property type="entry name" value="N-(1-d-carboxylethyl)-l-norvaline Dehydrogenase, domain 2"/>
    <property type="match status" value="1"/>
</dbReference>
<dbReference type="AlphaFoldDB" id="A0A2T0RTC4"/>
<dbReference type="Pfam" id="PF01232">
    <property type="entry name" value="Mannitol_dh"/>
    <property type="match status" value="1"/>
</dbReference>
<dbReference type="SUPFAM" id="SSF51735">
    <property type="entry name" value="NAD(P)-binding Rossmann-fold domains"/>
    <property type="match status" value="1"/>
</dbReference>
<gene>
    <name evidence="4" type="ORF">CLV78_103311</name>
</gene>
<dbReference type="GO" id="GO:0016616">
    <property type="term" value="F:oxidoreductase activity, acting on the CH-OH group of donors, NAD or NADP as acceptor"/>
    <property type="evidence" value="ECO:0007669"/>
    <property type="project" value="TreeGrafter"/>
</dbReference>
<dbReference type="Gene3D" id="3.40.50.720">
    <property type="entry name" value="NAD(P)-binding Rossmann-like Domain"/>
    <property type="match status" value="1"/>
</dbReference>
<accession>A0A2T0RTC4</accession>
<dbReference type="InterPro" id="IPR050988">
    <property type="entry name" value="Mannitol_DH/Oxidoreductase"/>
</dbReference>
<comment type="caution">
    <text evidence="4">The sequence shown here is derived from an EMBL/GenBank/DDBJ whole genome shotgun (WGS) entry which is preliminary data.</text>
</comment>
<feature type="domain" description="Mannitol dehydrogenase N-terminal" evidence="2">
    <location>
        <begin position="17"/>
        <end position="258"/>
    </location>
</feature>
<evidence type="ECO:0000259" key="3">
    <source>
        <dbReference type="Pfam" id="PF08125"/>
    </source>
</evidence>
<evidence type="ECO:0000256" key="1">
    <source>
        <dbReference type="ARBA" id="ARBA00023002"/>
    </source>
</evidence>
<dbReference type="InterPro" id="IPR013131">
    <property type="entry name" value="Mannitol_DH_N"/>
</dbReference>
<dbReference type="SUPFAM" id="SSF48179">
    <property type="entry name" value="6-phosphogluconate dehydrogenase C-terminal domain-like"/>
    <property type="match status" value="1"/>
</dbReference>
<protein>
    <submittedName>
        <fullName evidence="4">Fructuronate reductase</fullName>
    </submittedName>
</protein>
<dbReference type="PANTHER" id="PTHR43362:SF1">
    <property type="entry name" value="MANNITOL DEHYDROGENASE 2-RELATED"/>
    <property type="match status" value="1"/>
</dbReference>
<dbReference type="EMBL" id="PVTD01000003">
    <property type="protein sequence ID" value="PRY24445.1"/>
    <property type="molecule type" value="Genomic_DNA"/>
</dbReference>
<evidence type="ECO:0000313" key="5">
    <source>
        <dbReference type="Proteomes" id="UP000239480"/>
    </source>
</evidence>
<sequence>MSVELLKPQGTPRPGVGIVHLGLGAFFRAFGIPWIAEAMETSGGDWGVVGVSLRSPTVRNALAPQGFAYTAAELAPSGGTLRVIETVQDVLVAPEDPLALLDRMSDPMVKLVTLTITEKGYCHNPATGTLNPDHPDIRADLAGELPKSAVGFIVRALQRRKAAGRAPFTVLSCDNLPENGRVTRGVVLELAEKIDPELAAWIAEEGRFPCSMVDRIVPATTDDDIARLEAETGRHDAGPVMHEPFRQWVIEDDFVNGERPDFGAVGVQMVSDVVPFEHMKLRMLNAAHSSMAYLGYLAGHETISAVACDPVFSRFVEGLWKREIIPALAAPEGVDLEEYAAQLLERFRNPAIRHRTWQIAMDGSQKLPQRILATLEENHANGRPSPGLELAVAGWMRYVGGVDEKGEAIDVQDPLAERLRALSDGASDENRVQALLSVREVFSSAQAVALEPGVAAAYDRLLEVGARNAVGEI</sequence>
<dbReference type="PRINTS" id="PR00084">
    <property type="entry name" value="MTLDHDRGNASE"/>
</dbReference>
<reference evidence="4 5" key="1">
    <citation type="submission" date="2018-03" db="EMBL/GenBank/DDBJ databases">
        <title>Genomic Encyclopedia of Archaeal and Bacterial Type Strains, Phase II (KMG-II): from individual species to whole genera.</title>
        <authorList>
            <person name="Goeker M."/>
        </authorList>
    </citation>
    <scope>NUCLEOTIDE SEQUENCE [LARGE SCALE GENOMIC DNA]</scope>
    <source>
        <strain evidence="4 5">DSM 29328</strain>
    </source>
</reference>
<keyword evidence="5" id="KW-1185">Reference proteome</keyword>
<name>A0A2T0RTC4_9RHOB</name>
<keyword evidence="1" id="KW-0560">Oxidoreductase</keyword>
<dbReference type="InterPro" id="IPR036291">
    <property type="entry name" value="NAD(P)-bd_dom_sf"/>
</dbReference>
<evidence type="ECO:0000313" key="4">
    <source>
        <dbReference type="EMBL" id="PRY24445.1"/>
    </source>
</evidence>
<evidence type="ECO:0000259" key="2">
    <source>
        <dbReference type="Pfam" id="PF01232"/>
    </source>
</evidence>
<proteinExistence type="predicted"/>
<feature type="domain" description="Mannitol dehydrogenase C-terminal" evidence="3">
    <location>
        <begin position="272"/>
        <end position="450"/>
    </location>
</feature>
<dbReference type="InterPro" id="IPR000669">
    <property type="entry name" value="Mannitol_DH"/>
</dbReference>
<dbReference type="InterPro" id="IPR013328">
    <property type="entry name" value="6PGD_dom2"/>
</dbReference>